<keyword evidence="12 17" id="KW-1133">Transmembrane helix</keyword>
<dbReference type="SMART" id="SM00369">
    <property type="entry name" value="LRR_TYP"/>
    <property type="match status" value="8"/>
</dbReference>
<evidence type="ECO:0000256" key="16">
    <source>
        <dbReference type="PROSITE-ProRule" id="PRU10141"/>
    </source>
</evidence>
<keyword evidence="6 17" id="KW-0812">Transmembrane</keyword>
<evidence type="ECO:0000256" key="2">
    <source>
        <dbReference type="ARBA" id="ARBA00012513"/>
    </source>
</evidence>
<dbReference type="InterPro" id="IPR051420">
    <property type="entry name" value="Ser_Thr_Kinases_DiverseReg"/>
</dbReference>
<evidence type="ECO:0000256" key="6">
    <source>
        <dbReference type="ARBA" id="ARBA00022692"/>
    </source>
</evidence>
<feature type="transmembrane region" description="Helical" evidence="17">
    <location>
        <begin position="608"/>
        <end position="632"/>
    </location>
</feature>
<evidence type="ECO:0000256" key="18">
    <source>
        <dbReference type="SAM" id="SignalP"/>
    </source>
</evidence>
<dbReference type="Pfam" id="PF23598">
    <property type="entry name" value="LRR_14"/>
    <property type="match status" value="2"/>
</dbReference>
<dbReference type="Gene3D" id="3.80.10.10">
    <property type="entry name" value="Ribonuclease Inhibitor"/>
    <property type="match status" value="4"/>
</dbReference>
<dbReference type="InterPro" id="IPR001611">
    <property type="entry name" value="Leu-rich_rpt"/>
</dbReference>
<evidence type="ECO:0000259" key="19">
    <source>
        <dbReference type="SMART" id="SM00220"/>
    </source>
</evidence>
<evidence type="ECO:0000256" key="8">
    <source>
        <dbReference type="ARBA" id="ARBA00022737"/>
    </source>
</evidence>
<evidence type="ECO:0000256" key="14">
    <source>
        <dbReference type="ARBA" id="ARBA00047899"/>
    </source>
</evidence>
<dbReference type="KEGG" id="zju:107414219"/>
<evidence type="ECO:0000313" key="21">
    <source>
        <dbReference type="RefSeq" id="XP_015877811.3"/>
    </source>
</evidence>
<evidence type="ECO:0000256" key="3">
    <source>
        <dbReference type="ARBA" id="ARBA00022527"/>
    </source>
</evidence>
<dbReference type="PROSITE" id="PS00107">
    <property type="entry name" value="PROTEIN_KINASE_ATP"/>
    <property type="match status" value="1"/>
</dbReference>
<protein>
    <recommendedName>
        <fullName evidence="2">non-specific serine/threonine protein kinase</fullName>
        <ecNumber evidence="2">2.7.11.1</ecNumber>
    </recommendedName>
</protein>
<keyword evidence="7 18" id="KW-0732">Signal</keyword>
<comment type="catalytic activity">
    <reaction evidence="14">
        <text>L-threonyl-[protein] + ATP = O-phospho-L-threonyl-[protein] + ADP + H(+)</text>
        <dbReference type="Rhea" id="RHEA:46608"/>
        <dbReference type="Rhea" id="RHEA-COMP:11060"/>
        <dbReference type="Rhea" id="RHEA-COMP:11605"/>
        <dbReference type="ChEBI" id="CHEBI:15378"/>
        <dbReference type="ChEBI" id="CHEBI:30013"/>
        <dbReference type="ChEBI" id="CHEBI:30616"/>
        <dbReference type="ChEBI" id="CHEBI:61977"/>
        <dbReference type="ChEBI" id="CHEBI:456216"/>
        <dbReference type="EC" id="2.7.11.1"/>
    </reaction>
</comment>
<dbReference type="PRINTS" id="PR00019">
    <property type="entry name" value="LEURICHRPT"/>
</dbReference>
<dbReference type="InterPro" id="IPR017441">
    <property type="entry name" value="Protein_kinase_ATP_BS"/>
</dbReference>
<evidence type="ECO:0000256" key="10">
    <source>
        <dbReference type="ARBA" id="ARBA00022777"/>
    </source>
</evidence>
<evidence type="ECO:0000256" key="4">
    <source>
        <dbReference type="ARBA" id="ARBA00022614"/>
    </source>
</evidence>
<dbReference type="InterPro" id="IPR000719">
    <property type="entry name" value="Prot_kinase_dom"/>
</dbReference>
<keyword evidence="5" id="KW-0808">Transferase</keyword>
<dbReference type="Gene3D" id="3.30.200.20">
    <property type="entry name" value="Phosphorylase Kinase, domain 1"/>
    <property type="match status" value="1"/>
</dbReference>
<dbReference type="InterPro" id="IPR011009">
    <property type="entry name" value="Kinase-like_dom_sf"/>
</dbReference>
<keyword evidence="20" id="KW-1185">Reference proteome</keyword>
<dbReference type="Proteomes" id="UP001652623">
    <property type="component" value="Chromosome 8"/>
</dbReference>
<dbReference type="GeneID" id="107414219"/>
<dbReference type="InterPro" id="IPR003591">
    <property type="entry name" value="Leu-rich_rpt_typical-subtyp"/>
</dbReference>
<evidence type="ECO:0000256" key="5">
    <source>
        <dbReference type="ARBA" id="ARBA00022679"/>
    </source>
</evidence>
<feature type="signal peptide" evidence="18">
    <location>
        <begin position="1"/>
        <end position="25"/>
    </location>
</feature>
<keyword evidence="8" id="KW-0677">Repeat</keyword>
<comment type="catalytic activity">
    <reaction evidence="15">
        <text>L-seryl-[protein] + ATP = O-phospho-L-seryl-[protein] + ADP + H(+)</text>
        <dbReference type="Rhea" id="RHEA:17989"/>
        <dbReference type="Rhea" id="RHEA-COMP:9863"/>
        <dbReference type="Rhea" id="RHEA-COMP:11604"/>
        <dbReference type="ChEBI" id="CHEBI:15378"/>
        <dbReference type="ChEBI" id="CHEBI:29999"/>
        <dbReference type="ChEBI" id="CHEBI:30616"/>
        <dbReference type="ChEBI" id="CHEBI:83421"/>
        <dbReference type="ChEBI" id="CHEBI:456216"/>
        <dbReference type="EC" id="2.7.11.1"/>
    </reaction>
</comment>
<accession>A0A6P3ZWA8</accession>
<evidence type="ECO:0000256" key="12">
    <source>
        <dbReference type="ARBA" id="ARBA00022989"/>
    </source>
</evidence>
<dbReference type="GO" id="GO:0005524">
    <property type="term" value="F:ATP binding"/>
    <property type="evidence" value="ECO:0007669"/>
    <property type="project" value="UniProtKB-UniRule"/>
</dbReference>
<dbReference type="PROSITE" id="PS00109">
    <property type="entry name" value="PROTEIN_KINASE_TYR"/>
    <property type="match status" value="1"/>
</dbReference>
<evidence type="ECO:0000256" key="9">
    <source>
        <dbReference type="ARBA" id="ARBA00022741"/>
    </source>
</evidence>
<dbReference type="InterPro" id="IPR055414">
    <property type="entry name" value="LRR_R13L4/SHOC2-like"/>
</dbReference>
<comment type="subcellular location">
    <subcellularLocation>
        <location evidence="1">Membrane</location>
    </subcellularLocation>
</comment>
<dbReference type="InParanoid" id="A0A6P3ZWA8"/>
<keyword evidence="11 16" id="KW-0067">ATP-binding</keyword>
<proteinExistence type="predicted"/>
<feature type="binding site" evidence="16">
    <location>
        <position position="703"/>
    </location>
    <ligand>
        <name>ATP</name>
        <dbReference type="ChEBI" id="CHEBI:30616"/>
    </ligand>
</feature>
<keyword evidence="3" id="KW-0723">Serine/threonine-protein kinase</keyword>
<dbReference type="InterPro" id="IPR013210">
    <property type="entry name" value="LRR_N_plant-typ"/>
</dbReference>
<feature type="chain" id="PRO_5047357763" description="non-specific serine/threonine protein kinase" evidence="18">
    <location>
        <begin position="26"/>
        <end position="950"/>
    </location>
</feature>
<sequence>MASQGKCVSFSILLSLVALLSFCKADTSKEVEALLKWKDSLPEQSIFESWYFPVHYNNSSTPPSPCKWFGITCDMAGSVTAINLAYTGLRGTLQNLDFSSFPNLLRLDLKFNNLTGTIPPNIGMVSKLQFLDLSTNSLNGSLPLSLANLTQVYELDVSRNHITGIFDPFLFPDGSSQSKKGLVSMKNLLFQDNQLGGRIPEEIGNLKFLVLLALDGNYFNGPIPQSLANLSHLSILRLANNELSGQIPAKLGTLTNLSDLRLLTNRLSGVVPIELGNLSSLTVLHLAENNFTGQLPPQVCRGGKLVNFSAAHNSFTGPIPISLKNCPSLYRVRLEYNQLTGYIDQDFGVYPNLTYIDLSFNKLRGELSSNWGQCRNLTLFQIAGNMITGRIPDEIVQLSQLVKLDLSSNQLSGEIPEDIGNLSKLSLLNLKDNKLSGNIALGIGKLSNLEFLDLSMNMLSGPIPDQIGDCLKLLDLSLSKNQLNGTIPFQIGNMVALQDLLDLSCNSLSGQIPPQLGRLKSLENLNLSHNNLTGSILDSLSNMVSMTDINLSYNYLEGPLPAGNIFQSAPPESFSNNKDLCGKIKGLRPCNGTAMEEQKGDRKKNRKLLVVIVSSLAGAVLVSLIGIYAFLLKKKSLNHLMKVEHSSKGKDPFSIWYFNGKIEYEDILEATKNFDDMYCIGLGGSGKVYRVDIPGYDVLAVKKLNFQARDYSEIEDIKHLGSEVAALTEIKHRNIVKLFGFCSQGQHTFLVYEFIERGSLADMLGSEKGAEELDWVKRIRVVKGVAHALSYMHHDHVPPIIHRDISSKNVLLDSELEAHVSDFGTARFLNLDSSNWTEVEGTFGYLAPEFAFSMVVTEKCDVYSFGVLALEVVMGKHPGEEVLSFQSGAVGRIQYKDILDHRLSPPESHNIGVELASIVKVAVSCLSPNPQSRPTMRTVSNLLHVYADCP</sequence>
<evidence type="ECO:0000256" key="1">
    <source>
        <dbReference type="ARBA" id="ARBA00004370"/>
    </source>
</evidence>
<evidence type="ECO:0000256" key="7">
    <source>
        <dbReference type="ARBA" id="ARBA00022729"/>
    </source>
</evidence>
<dbReference type="PANTHER" id="PTHR48005:SF70">
    <property type="entry name" value="MDIS1-INTERACTING RECEPTOR LIKE KINASE 2-LIKE"/>
    <property type="match status" value="1"/>
</dbReference>
<keyword evidence="9 16" id="KW-0547">Nucleotide-binding</keyword>
<dbReference type="GO" id="GO:0016020">
    <property type="term" value="C:membrane"/>
    <property type="evidence" value="ECO:0007669"/>
    <property type="project" value="UniProtKB-SubCell"/>
</dbReference>
<dbReference type="EC" id="2.7.11.1" evidence="2"/>
<evidence type="ECO:0000256" key="15">
    <source>
        <dbReference type="ARBA" id="ARBA00048679"/>
    </source>
</evidence>
<dbReference type="SUPFAM" id="SSF56112">
    <property type="entry name" value="Protein kinase-like (PK-like)"/>
    <property type="match status" value="1"/>
</dbReference>
<evidence type="ECO:0000256" key="17">
    <source>
        <dbReference type="SAM" id="Phobius"/>
    </source>
</evidence>
<organism evidence="20 21">
    <name type="scientific">Ziziphus jujuba</name>
    <name type="common">Chinese jujube</name>
    <name type="synonym">Ziziphus sativa</name>
    <dbReference type="NCBI Taxonomy" id="326968"/>
    <lineage>
        <taxon>Eukaryota</taxon>
        <taxon>Viridiplantae</taxon>
        <taxon>Streptophyta</taxon>
        <taxon>Embryophyta</taxon>
        <taxon>Tracheophyta</taxon>
        <taxon>Spermatophyta</taxon>
        <taxon>Magnoliopsida</taxon>
        <taxon>eudicotyledons</taxon>
        <taxon>Gunneridae</taxon>
        <taxon>Pentapetalae</taxon>
        <taxon>rosids</taxon>
        <taxon>fabids</taxon>
        <taxon>Rosales</taxon>
        <taxon>Rhamnaceae</taxon>
        <taxon>Paliureae</taxon>
        <taxon>Ziziphus</taxon>
    </lineage>
</organism>
<dbReference type="InterPro" id="IPR032675">
    <property type="entry name" value="LRR_dom_sf"/>
</dbReference>
<reference evidence="21" key="1">
    <citation type="submission" date="2025-08" db="UniProtKB">
        <authorList>
            <consortium name="RefSeq"/>
        </authorList>
    </citation>
    <scope>IDENTIFICATION</scope>
    <source>
        <tissue evidence="21">Seedling</tissue>
    </source>
</reference>
<dbReference type="Pfam" id="PF08263">
    <property type="entry name" value="LRRNT_2"/>
    <property type="match status" value="1"/>
</dbReference>
<dbReference type="SMART" id="SM00220">
    <property type="entry name" value="S_TKc"/>
    <property type="match status" value="1"/>
</dbReference>
<dbReference type="Pfam" id="PF00560">
    <property type="entry name" value="LRR_1"/>
    <property type="match status" value="3"/>
</dbReference>
<evidence type="ECO:0000256" key="13">
    <source>
        <dbReference type="ARBA" id="ARBA00023136"/>
    </source>
</evidence>
<gene>
    <name evidence="21" type="primary">LOC107414219</name>
</gene>
<keyword evidence="4" id="KW-0433">Leucine-rich repeat</keyword>
<keyword evidence="21" id="KW-0675">Receptor</keyword>
<dbReference type="AlphaFoldDB" id="A0A6P3ZWA8"/>
<keyword evidence="10 21" id="KW-0418">Kinase</keyword>
<dbReference type="RefSeq" id="XP_015877811.3">
    <property type="nucleotide sequence ID" value="XM_016022325.4"/>
</dbReference>
<dbReference type="SUPFAM" id="SSF52058">
    <property type="entry name" value="L domain-like"/>
    <property type="match status" value="2"/>
</dbReference>
<name>A0A6P3ZWA8_ZIZJJ</name>
<feature type="domain" description="Protein kinase" evidence="19">
    <location>
        <begin position="674"/>
        <end position="947"/>
    </location>
</feature>
<dbReference type="GO" id="GO:0004674">
    <property type="term" value="F:protein serine/threonine kinase activity"/>
    <property type="evidence" value="ECO:0007669"/>
    <property type="project" value="UniProtKB-KW"/>
</dbReference>
<keyword evidence="13 17" id="KW-0472">Membrane</keyword>
<evidence type="ECO:0000313" key="20">
    <source>
        <dbReference type="Proteomes" id="UP001652623"/>
    </source>
</evidence>
<dbReference type="PANTHER" id="PTHR48005">
    <property type="entry name" value="LEUCINE RICH REPEAT KINASE 2"/>
    <property type="match status" value="1"/>
</dbReference>
<dbReference type="InterPro" id="IPR008266">
    <property type="entry name" value="Tyr_kinase_AS"/>
</dbReference>
<dbReference type="Gene3D" id="1.10.510.10">
    <property type="entry name" value="Transferase(Phosphotransferase) domain 1"/>
    <property type="match status" value="1"/>
</dbReference>
<evidence type="ECO:0000256" key="11">
    <source>
        <dbReference type="ARBA" id="ARBA00022840"/>
    </source>
</evidence>
<dbReference type="Pfam" id="PF00069">
    <property type="entry name" value="Pkinase"/>
    <property type="match status" value="1"/>
</dbReference>